<sequence length="832" mass="93018">MQGRLSTGIRRDPDGLQPSRLTQLSLRMHWAKAECWLNQPCLASLLVKLPTAHLSHRVPRQAPSSGQECTPYSAPGLMPSGFGHMLRRLAMPSQCLHSESRLSPRPFARAFALCGRVRRNRRPQRRPNMRDQLSTRRISMKHLLPSTALALSIGLSLLPMSASTFAANSWDNLQPDRDEVVASLNVVELLKRHHYSKPPLDDKRSVIIYQSYLKLLDPARSYFTASDITEFDKWQTQFDDFLKSGDLNPGFIIYKRYLDRVKARMDFVLAELNKGVDKLDFNAKETLLVDRKDAAWPKNEAELDELWRKRVKDEVLRLKIAGKDPSKIQETLTKRYKNQLARLGQTRAEDIFQAYINTFAMSYDPHTNYLSPDSAENFDINMSLSLEGIGAVLQSDSDNVKIVRLVPAGPAAKTKQVAPADKIVGVAQGDKEMVDVIGWRLDEVVKLIRGPKGSVVRLEVIPASNAPNDQTSKIVSITREAVKLEEQAAKKSILHLNQDGKDYKLGVIEIPAFYLDFKAYRAGDPQYKSTTRDVKKLLTELKAENVDGVVLDLRNNGGGSLQEATELTSLFIEQGPTVLVRNADGKVDVLEDEAKGAFYKGPMALLVNRLSASASEIFAGAMQDYHRALVIGGQTFGKGTVQTIQPLNHGELKLTLAKFYRVSGQSTQHQGVVPDITYPSLIDTKEIGESALPEAMPWDSIRPAIKPAIDPFKPFLAQLQTRHEARTAKNAEFVFIEDRLALARKLMSEKTVSLNEVDRRAEHSAIESKQLALENTRRKAKGEEPLKELKKVDEDALPVEDEKTKPEDDAYLAETGRILIDYLGLSASVAKK</sequence>
<keyword evidence="3 5" id="KW-0378">Hydrolase</keyword>
<dbReference type="InterPro" id="IPR040573">
    <property type="entry name" value="TSP_N"/>
</dbReference>
<dbReference type="InterPro" id="IPR001478">
    <property type="entry name" value="PDZ"/>
</dbReference>
<name>A0A3M4M6Q0_PSECI</name>
<dbReference type="Pfam" id="PF17804">
    <property type="entry name" value="TSP_NTD"/>
    <property type="match status" value="1"/>
</dbReference>
<dbReference type="NCBIfam" id="TIGR00225">
    <property type="entry name" value="prc"/>
    <property type="match status" value="1"/>
</dbReference>
<dbReference type="GO" id="GO:0004175">
    <property type="term" value="F:endopeptidase activity"/>
    <property type="evidence" value="ECO:0007669"/>
    <property type="project" value="TreeGrafter"/>
</dbReference>
<gene>
    <name evidence="8" type="ORF">ALQ04_05145</name>
</gene>
<evidence type="ECO:0000256" key="2">
    <source>
        <dbReference type="ARBA" id="ARBA00022670"/>
    </source>
</evidence>
<dbReference type="GO" id="GO:0006508">
    <property type="term" value="P:proteolysis"/>
    <property type="evidence" value="ECO:0007669"/>
    <property type="project" value="UniProtKB-KW"/>
</dbReference>
<evidence type="ECO:0000256" key="3">
    <source>
        <dbReference type="ARBA" id="ARBA00022801"/>
    </source>
</evidence>
<dbReference type="Gene3D" id="3.90.226.10">
    <property type="entry name" value="2-enoyl-CoA Hydratase, Chain A, domain 1"/>
    <property type="match status" value="1"/>
</dbReference>
<feature type="region of interest" description="Disordered" evidence="6">
    <location>
        <begin position="775"/>
        <end position="808"/>
    </location>
</feature>
<organism evidence="8 9">
    <name type="scientific">Pseudomonas cichorii</name>
    <dbReference type="NCBI Taxonomy" id="36746"/>
    <lineage>
        <taxon>Bacteria</taxon>
        <taxon>Pseudomonadati</taxon>
        <taxon>Pseudomonadota</taxon>
        <taxon>Gammaproteobacteria</taxon>
        <taxon>Pseudomonadales</taxon>
        <taxon>Pseudomonadaceae</taxon>
        <taxon>Pseudomonas</taxon>
    </lineage>
</organism>
<dbReference type="GO" id="GO:0007165">
    <property type="term" value="P:signal transduction"/>
    <property type="evidence" value="ECO:0007669"/>
    <property type="project" value="TreeGrafter"/>
</dbReference>
<dbReference type="SMART" id="SM00245">
    <property type="entry name" value="TSPc"/>
    <property type="match status" value="1"/>
</dbReference>
<dbReference type="PANTHER" id="PTHR32060:SF22">
    <property type="entry name" value="CARBOXYL-TERMINAL-PROCESSING PEPTIDASE 3, CHLOROPLASTIC"/>
    <property type="match status" value="1"/>
</dbReference>
<evidence type="ECO:0000313" key="8">
    <source>
        <dbReference type="EMBL" id="RMQ49492.1"/>
    </source>
</evidence>
<protein>
    <submittedName>
        <fullName evidence="8">Peptidase S41</fullName>
    </submittedName>
</protein>
<dbReference type="InterPro" id="IPR020992">
    <property type="entry name" value="Tail_Prtase_C"/>
</dbReference>
<accession>A0A3M4M6Q0</accession>
<dbReference type="CDD" id="cd07560">
    <property type="entry name" value="Peptidase_S41_CPP"/>
    <property type="match status" value="1"/>
</dbReference>
<dbReference type="Pfam" id="PF03572">
    <property type="entry name" value="Peptidase_S41"/>
    <property type="match status" value="1"/>
</dbReference>
<dbReference type="EMBL" id="RBRE01000016">
    <property type="protein sequence ID" value="RMQ49492.1"/>
    <property type="molecule type" value="Genomic_DNA"/>
</dbReference>
<evidence type="ECO:0000256" key="6">
    <source>
        <dbReference type="SAM" id="MobiDB-lite"/>
    </source>
</evidence>
<dbReference type="FunFam" id="2.30.42.10:FF:000162">
    <property type="entry name" value="Tail-specific protease"/>
    <property type="match status" value="1"/>
</dbReference>
<evidence type="ECO:0000256" key="1">
    <source>
        <dbReference type="ARBA" id="ARBA00009179"/>
    </source>
</evidence>
<dbReference type="PROSITE" id="PS50106">
    <property type="entry name" value="PDZ"/>
    <property type="match status" value="1"/>
</dbReference>
<keyword evidence="4 5" id="KW-0720">Serine protease</keyword>
<reference evidence="8 9" key="1">
    <citation type="submission" date="2018-08" db="EMBL/GenBank/DDBJ databases">
        <title>Recombination of ecologically and evolutionarily significant loci maintains genetic cohesion in the Pseudomonas syringae species complex.</title>
        <authorList>
            <person name="Dillon M."/>
            <person name="Thakur S."/>
            <person name="Almeida R.N.D."/>
            <person name="Weir B.S."/>
            <person name="Guttman D.S."/>
        </authorList>
    </citation>
    <scope>NUCLEOTIDE SEQUENCE [LARGE SCALE GENOMIC DNA]</scope>
    <source>
        <strain evidence="8 9">ICMP 3353</strain>
    </source>
</reference>
<evidence type="ECO:0000256" key="5">
    <source>
        <dbReference type="RuleBase" id="RU004404"/>
    </source>
</evidence>
<comment type="caution">
    <text evidence="8">The sequence shown here is derived from an EMBL/GenBank/DDBJ whole genome shotgun (WGS) entry which is preliminary data.</text>
</comment>
<evidence type="ECO:0000313" key="9">
    <source>
        <dbReference type="Proteomes" id="UP000277236"/>
    </source>
</evidence>
<dbReference type="GO" id="GO:0030288">
    <property type="term" value="C:outer membrane-bounded periplasmic space"/>
    <property type="evidence" value="ECO:0007669"/>
    <property type="project" value="TreeGrafter"/>
</dbReference>
<dbReference type="CDD" id="cd06782">
    <property type="entry name" value="cpPDZ_CPP-like"/>
    <property type="match status" value="1"/>
</dbReference>
<dbReference type="SMART" id="SM00228">
    <property type="entry name" value="PDZ"/>
    <property type="match status" value="1"/>
</dbReference>
<dbReference type="SUPFAM" id="SSF50156">
    <property type="entry name" value="PDZ domain-like"/>
    <property type="match status" value="1"/>
</dbReference>
<dbReference type="SUPFAM" id="SSF52096">
    <property type="entry name" value="ClpP/crotonase"/>
    <property type="match status" value="1"/>
</dbReference>
<dbReference type="FunFam" id="3.30.750.44:FF:000007">
    <property type="entry name" value="Periplasmic tail-specific protease"/>
    <property type="match status" value="1"/>
</dbReference>
<evidence type="ECO:0000259" key="7">
    <source>
        <dbReference type="PROSITE" id="PS50106"/>
    </source>
</evidence>
<keyword evidence="2 5" id="KW-0645">Protease</keyword>
<dbReference type="Proteomes" id="UP000277236">
    <property type="component" value="Unassembled WGS sequence"/>
</dbReference>
<dbReference type="PANTHER" id="PTHR32060">
    <property type="entry name" value="TAIL-SPECIFIC PROTEASE"/>
    <property type="match status" value="1"/>
</dbReference>
<evidence type="ECO:0000256" key="4">
    <source>
        <dbReference type="ARBA" id="ARBA00022825"/>
    </source>
</evidence>
<dbReference type="InterPro" id="IPR005151">
    <property type="entry name" value="Tail-specific_protease"/>
</dbReference>
<dbReference type="InterPro" id="IPR029045">
    <property type="entry name" value="ClpP/crotonase-like_dom_sf"/>
</dbReference>
<dbReference type="AlphaFoldDB" id="A0A3M4M6Q0"/>
<feature type="domain" description="PDZ" evidence="7">
    <location>
        <begin position="379"/>
        <end position="455"/>
    </location>
</feature>
<dbReference type="InterPro" id="IPR036034">
    <property type="entry name" value="PDZ_sf"/>
</dbReference>
<dbReference type="Gene3D" id="2.30.42.10">
    <property type="match status" value="1"/>
</dbReference>
<dbReference type="InterPro" id="IPR004447">
    <property type="entry name" value="Peptidase_S41A"/>
</dbReference>
<dbReference type="Pfam" id="PF11818">
    <property type="entry name" value="DUF3340"/>
    <property type="match status" value="1"/>
</dbReference>
<dbReference type="Gene3D" id="3.30.750.44">
    <property type="match status" value="1"/>
</dbReference>
<dbReference type="FunFam" id="3.90.226.10:FF:000090">
    <property type="entry name" value="Tail-specific protease"/>
    <property type="match status" value="1"/>
</dbReference>
<comment type="similarity">
    <text evidence="1 5">Belongs to the peptidase S41A family.</text>
</comment>
<dbReference type="Pfam" id="PF00595">
    <property type="entry name" value="PDZ"/>
    <property type="match status" value="1"/>
</dbReference>
<dbReference type="GO" id="GO:0008236">
    <property type="term" value="F:serine-type peptidase activity"/>
    <property type="evidence" value="ECO:0007669"/>
    <property type="project" value="UniProtKB-KW"/>
</dbReference>
<proteinExistence type="inferred from homology"/>